<accession>A0ABU0URJ6</accession>
<protein>
    <submittedName>
        <fullName evidence="2">Uncharacterized protein</fullName>
    </submittedName>
</protein>
<comment type="caution">
    <text evidence="2">The sequence shown here is derived from an EMBL/GenBank/DDBJ whole genome shotgun (WGS) entry which is preliminary data.</text>
</comment>
<feature type="signal peptide" evidence="1">
    <location>
        <begin position="1"/>
        <end position="24"/>
    </location>
</feature>
<keyword evidence="1" id="KW-0732">Signal</keyword>
<dbReference type="EMBL" id="JAUTBK010000001">
    <property type="protein sequence ID" value="MDQ1207166.1"/>
    <property type="molecule type" value="Genomic_DNA"/>
</dbReference>
<reference evidence="2 3" key="1">
    <citation type="submission" date="2023-07" db="EMBL/GenBank/DDBJ databases">
        <title>Functional and genomic diversity of the sorghum phyllosphere microbiome.</title>
        <authorList>
            <person name="Shade A."/>
        </authorList>
    </citation>
    <scope>NUCLEOTIDE SEQUENCE [LARGE SCALE GENOMIC DNA]</scope>
    <source>
        <strain evidence="2 3">SORGH_AS_0887</strain>
    </source>
</reference>
<sequence length="136" mass="15358">MMIKTITKLSLLFTTSISLSLAHAENYTKIQYLCLNSNQTKSVLMLESYSLKSKSITDVMYYPYLKQIDLGESSGLGTGMGNSTDKEILWHYSYDELNAGKKVGIYDVLYRDGKVLMVTYNKLNGGSTITYFSRTQ</sequence>
<organism evidence="2 3">
    <name type="scientific">Acinetobacter baylyi</name>
    <dbReference type="NCBI Taxonomy" id="202950"/>
    <lineage>
        <taxon>Bacteria</taxon>
        <taxon>Pseudomonadati</taxon>
        <taxon>Pseudomonadota</taxon>
        <taxon>Gammaproteobacteria</taxon>
        <taxon>Moraxellales</taxon>
        <taxon>Moraxellaceae</taxon>
        <taxon>Acinetobacter</taxon>
    </lineage>
</organism>
<feature type="chain" id="PRO_5045606437" evidence="1">
    <location>
        <begin position="25"/>
        <end position="136"/>
    </location>
</feature>
<gene>
    <name evidence="2" type="ORF">QE380_000089</name>
</gene>
<name>A0ABU0URJ6_ACIBI</name>
<evidence type="ECO:0000313" key="2">
    <source>
        <dbReference type="EMBL" id="MDQ1207166.1"/>
    </source>
</evidence>
<evidence type="ECO:0000256" key="1">
    <source>
        <dbReference type="SAM" id="SignalP"/>
    </source>
</evidence>
<keyword evidence="3" id="KW-1185">Reference proteome</keyword>
<dbReference type="Proteomes" id="UP001233360">
    <property type="component" value="Unassembled WGS sequence"/>
</dbReference>
<evidence type="ECO:0000313" key="3">
    <source>
        <dbReference type="Proteomes" id="UP001233360"/>
    </source>
</evidence>
<dbReference type="RefSeq" id="WP_307001179.1">
    <property type="nucleotide sequence ID" value="NZ_JAUTBK010000001.1"/>
</dbReference>
<proteinExistence type="predicted"/>